<dbReference type="GO" id="GO:0008270">
    <property type="term" value="F:zinc ion binding"/>
    <property type="evidence" value="ECO:0007669"/>
    <property type="project" value="UniProtKB-KW"/>
</dbReference>
<dbReference type="GO" id="GO:0042790">
    <property type="term" value="P:nucleolar large rRNA transcription by RNA polymerase I"/>
    <property type="evidence" value="ECO:0007669"/>
    <property type="project" value="TreeGrafter"/>
</dbReference>
<comment type="similarity">
    <text evidence="2">Belongs to the RRN7/TAF1B family.</text>
</comment>
<comment type="caution">
    <text evidence="12">The sequence shown here is derived from an EMBL/GenBank/DDBJ whole genome shotgun (WGS) entry which is preliminary data.</text>
</comment>
<evidence type="ECO:0000256" key="6">
    <source>
        <dbReference type="ARBA" id="ARBA00023015"/>
    </source>
</evidence>
<dbReference type="GO" id="GO:0070860">
    <property type="term" value="C:RNA polymerase I core factor complex"/>
    <property type="evidence" value="ECO:0007669"/>
    <property type="project" value="InterPro"/>
</dbReference>
<evidence type="ECO:0000256" key="2">
    <source>
        <dbReference type="ARBA" id="ARBA00006899"/>
    </source>
</evidence>
<sequence length="204" mass="22713">MFRPAHAYSAQQLESLAATIAQCIGLNLPPLNFYEIASRYLKELSIPVEEILPCACRIYEWAMPSELWLSANNSGLPTRVHVMSILIVAIRILYDLNGLGVWEKSLSSPNLPSRSTEAMNKDPASSPRGGDNAKNSFGSPHSVDDLDTSSTKNTSTDHESKFDATELLRNLETRYNDIYNTYGGVKCTRDLSKACHHIYNSVRM</sequence>
<keyword evidence="3" id="KW-0479">Metal-binding</keyword>
<feature type="compositionally biased region" description="Polar residues" evidence="10">
    <location>
        <begin position="107"/>
        <end position="118"/>
    </location>
</feature>
<name>A0A6A3CXT9_HIBSY</name>
<evidence type="ECO:0000256" key="10">
    <source>
        <dbReference type="SAM" id="MobiDB-lite"/>
    </source>
</evidence>
<comment type="subcellular location">
    <subcellularLocation>
        <location evidence="1">Nucleus</location>
        <location evidence="1">Nucleolus</location>
    </subcellularLocation>
</comment>
<evidence type="ECO:0000256" key="7">
    <source>
        <dbReference type="ARBA" id="ARBA00023125"/>
    </source>
</evidence>
<feature type="domain" description="Rrn7/TAF1B C-terminal cyclin" evidence="11">
    <location>
        <begin position="12"/>
        <end position="103"/>
    </location>
</feature>
<dbReference type="GO" id="GO:0001164">
    <property type="term" value="F:RNA polymerase I core promoter sequence-specific DNA binding"/>
    <property type="evidence" value="ECO:0007669"/>
    <property type="project" value="InterPro"/>
</dbReference>
<keyword evidence="9" id="KW-0539">Nucleus</keyword>
<dbReference type="AlphaFoldDB" id="A0A6A3CXT9"/>
<keyword evidence="8" id="KW-0804">Transcription</keyword>
<keyword evidence="4" id="KW-0863">Zinc-finger</keyword>
<keyword evidence="6" id="KW-0805">Transcription regulation</keyword>
<keyword evidence="5" id="KW-0862">Zinc</keyword>
<evidence type="ECO:0000313" key="12">
    <source>
        <dbReference type="EMBL" id="KAE8732041.1"/>
    </source>
</evidence>
<keyword evidence="7" id="KW-0238">DNA-binding</keyword>
<dbReference type="InterPro" id="IPR048538">
    <property type="entry name" value="Rrn7_cyclin_C"/>
</dbReference>
<evidence type="ECO:0000313" key="13">
    <source>
        <dbReference type="Proteomes" id="UP000436088"/>
    </source>
</evidence>
<dbReference type="InterPro" id="IPR033599">
    <property type="entry name" value="TAF1B/Rrn7"/>
</dbReference>
<evidence type="ECO:0000256" key="9">
    <source>
        <dbReference type="ARBA" id="ARBA00023242"/>
    </source>
</evidence>
<dbReference type="PANTHER" id="PTHR31576">
    <property type="entry name" value="TATA BOX-BINDING PROTEIN-ASSOCIATED FACTOR RNA POLYMERASE I SUBUNIT B"/>
    <property type="match status" value="1"/>
</dbReference>
<evidence type="ECO:0000256" key="1">
    <source>
        <dbReference type="ARBA" id="ARBA00004604"/>
    </source>
</evidence>
<dbReference type="EMBL" id="VEPZ02000167">
    <property type="protein sequence ID" value="KAE8732041.1"/>
    <property type="molecule type" value="Genomic_DNA"/>
</dbReference>
<evidence type="ECO:0000259" key="11">
    <source>
        <dbReference type="Pfam" id="PF20645"/>
    </source>
</evidence>
<evidence type="ECO:0000256" key="8">
    <source>
        <dbReference type="ARBA" id="ARBA00023163"/>
    </source>
</evidence>
<dbReference type="Proteomes" id="UP000436088">
    <property type="component" value="Unassembled WGS sequence"/>
</dbReference>
<evidence type="ECO:0000256" key="5">
    <source>
        <dbReference type="ARBA" id="ARBA00022833"/>
    </source>
</evidence>
<dbReference type="Pfam" id="PF20645">
    <property type="entry name" value="Rrn7_cyclin_C"/>
    <property type="match status" value="1"/>
</dbReference>
<dbReference type="PANTHER" id="PTHR31576:SF2">
    <property type="entry name" value="TATA BOX-BINDING PROTEIN-ASSOCIATED FACTOR RNA POLYMERASE I SUBUNIT B"/>
    <property type="match status" value="1"/>
</dbReference>
<evidence type="ECO:0000256" key="4">
    <source>
        <dbReference type="ARBA" id="ARBA00022771"/>
    </source>
</evidence>
<proteinExistence type="inferred from homology"/>
<accession>A0A6A3CXT9</accession>
<protein>
    <submittedName>
        <fullName evidence="12">Importin beta-2 subunit family protein</fullName>
    </submittedName>
</protein>
<feature type="region of interest" description="Disordered" evidence="10">
    <location>
        <begin position="107"/>
        <end position="161"/>
    </location>
</feature>
<gene>
    <name evidence="12" type="ORF">F3Y22_tig00002237pilonHSYRG00058</name>
</gene>
<organism evidence="12 13">
    <name type="scientific">Hibiscus syriacus</name>
    <name type="common">Rose of Sharon</name>
    <dbReference type="NCBI Taxonomy" id="106335"/>
    <lineage>
        <taxon>Eukaryota</taxon>
        <taxon>Viridiplantae</taxon>
        <taxon>Streptophyta</taxon>
        <taxon>Embryophyta</taxon>
        <taxon>Tracheophyta</taxon>
        <taxon>Spermatophyta</taxon>
        <taxon>Magnoliopsida</taxon>
        <taxon>eudicotyledons</taxon>
        <taxon>Gunneridae</taxon>
        <taxon>Pentapetalae</taxon>
        <taxon>rosids</taxon>
        <taxon>malvids</taxon>
        <taxon>Malvales</taxon>
        <taxon>Malvaceae</taxon>
        <taxon>Malvoideae</taxon>
        <taxon>Hibiscus</taxon>
    </lineage>
</organism>
<keyword evidence="13" id="KW-1185">Reference proteome</keyword>
<evidence type="ECO:0000256" key="3">
    <source>
        <dbReference type="ARBA" id="ARBA00022723"/>
    </source>
</evidence>
<reference evidence="12" key="1">
    <citation type="submission" date="2019-09" db="EMBL/GenBank/DDBJ databases">
        <title>Draft genome information of white flower Hibiscus syriacus.</title>
        <authorList>
            <person name="Kim Y.-M."/>
        </authorList>
    </citation>
    <scope>NUCLEOTIDE SEQUENCE [LARGE SCALE GENOMIC DNA]</scope>
    <source>
        <strain evidence="12">YM2019G1</strain>
    </source>
</reference>